<dbReference type="InterPro" id="IPR019094">
    <property type="entry name" value="Phage_SP-beta_YorD"/>
</dbReference>
<name>A0ABV2IGF9_9HYPH</name>
<feature type="domain" description="DUF4376" evidence="2">
    <location>
        <begin position="96"/>
        <end position="199"/>
    </location>
</feature>
<dbReference type="EMBL" id="JBEPLY010000019">
    <property type="protein sequence ID" value="MET3602022.1"/>
    <property type="molecule type" value="Genomic_DNA"/>
</dbReference>
<evidence type="ECO:0000259" key="1">
    <source>
        <dbReference type="Pfam" id="PF09636"/>
    </source>
</evidence>
<dbReference type="Pfam" id="PF14301">
    <property type="entry name" value="DUF4376"/>
    <property type="match status" value="1"/>
</dbReference>
<protein>
    <recommendedName>
        <fullName evidence="5">DUF4376 domain-containing protein</fullName>
    </recommendedName>
</protein>
<organism evidence="3 4">
    <name type="scientific">Martelella mangrovi</name>
    <dbReference type="NCBI Taxonomy" id="1397477"/>
    <lineage>
        <taxon>Bacteria</taxon>
        <taxon>Pseudomonadati</taxon>
        <taxon>Pseudomonadota</taxon>
        <taxon>Alphaproteobacteria</taxon>
        <taxon>Hyphomicrobiales</taxon>
        <taxon>Aurantimonadaceae</taxon>
        <taxon>Martelella</taxon>
    </lineage>
</organism>
<sequence>MATTITPDSANALNPDLDHDTLGFLLTLAYPGSEPGRDFRTGHIVDDDTGGRLGSAVILEWNVDADFPSPDDLHAMLNQHRDAVAAFVERRENRMLRNAVDAERDRRIADGFRFGGVVYQSRPGDIDKISRWAASARSATEAGAVAGDYRWHGQDYDFAWIAADNTTHKLDAPAMVALGEAVLAHEQAHVLAARQIKDMDPVPADYENDSYWPD</sequence>
<accession>A0ABV2IGF9</accession>
<proteinExistence type="predicted"/>
<dbReference type="InterPro" id="IPR025484">
    <property type="entry name" value="DUF4376"/>
</dbReference>
<keyword evidence="4" id="KW-1185">Reference proteome</keyword>
<comment type="caution">
    <text evidence="3">The sequence shown here is derived from an EMBL/GenBank/DDBJ whole genome shotgun (WGS) entry which is preliminary data.</text>
</comment>
<evidence type="ECO:0008006" key="5">
    <source>
        <dbReference type="Google" id="ProtNLM"/>
    </source>
</evidence>
<feature type="domain" description="Bacteriophage SP-beta YorD" evidence="1">
    <location>
        <begin position="23"/>
        <end position="84"/>
    </location>
</feature>
<dbReference type="RefSeq" id="WP_354435787.1">
    <property type="nucleotide sequence ID" value="NZ_JBEPLY010000019.1"/>
</dbReference>
<evidence type="ECO:0000313" key="3">
    <source>
        <dbReference type="EMBL" id="MET3602022.1"/>
    </source>
</evidence>
<gene>
    <name evidence="3" type="ORF">ABID12_003988</name>
</gene>
<reference evidence="3 4" key="1">
    <citation type="submission" date="2024-06" db="EMBL/GenBank/DDBJ databases">
        <title>Genomic Encyclopedia of Type Strains, Phase IV (KMG-IV): sequencing the most valuable type-strain genomes for metagenomic binning, comparative biology and taxonomic classification.</title>
        <authorList>
            <person name="Goeker M."/>
        </authorList>
    </citation>
    <scope>NUCLEOTIDE SEQUENCE [LARGE SCALE GENOMIC DNA]</scope>
    <source>
        <strain evidence="3 4">DSM 28102</strain>
    </source>
</reference>
<evidence type="ECO:0000259" key="2">
    <source>
        <dbReference type="Pfam" id="PF14301"/>
    </source>
</evidence>
<evidence type="ECO:0000313" key="4">
    <source>
        <dbReference type="Proteomes" id="UP001549164"/>
    </source>
</evidence>
<dbReference type="Pfam" id="PF09636">
    <property type="entry name" value="XkdW"/>
    <property type="match status" value="1"/>
</dbReference>
<dbReference type="Proteomes" id="UP001549164">
    <property type="component" value="Unassembled WGS sequence"/>
</dbReference>